<keyword evidence="3" id="KW-1185">Reference proteome</keyword>
<keyword evidence="1" id="KW-0472">Membrane</keyword>
<gene>
    <name evidence="2" type="ORF">ACFSKK_23430</name>
</gene>
<evidence type="ECO:0008006" key="4">
    <source>
        <dbReference type="Google" id="ProtNLM"/>
    </source>
</evidence>
<dbReference type="Proteomes" id="UP001597318">
    <property type="component" value="Unassembled WGS sequence"/>
</dbReference>
<protein>
    <recommendedName>
        <fullName evidence="4">YtzI protein</fullName>
    </recommendedName>
</protein>
<evidence type="ECO:0000313" key="2">
    <source>
        <dbReference type="EMBL" id="MFD2216631.1"/>
    </source>
</evidence>
<sequence>MLNWWLATISLCGFLVISIILVLYGLKAAINAEDSYRVDPLPTEDHSKNKK</sequence>
<keyword evidence="1" id="KW-0812">Transmembrane</keyword>
<evidence type="ECO:0000313" key="3">
    <source>
        <dbReference type="Proteomes" id="UP001597318"/>
    </source>
</evidence>
<reference evidence="3" key="1">
    <citation type="journal article" date="2019" name="Int. J. Syst. Evol. Microbiol.">
        <title>The Global Catalogue of Microorganisms (GCM) 10K type strain sequencing project: providing services to taxonomists for standard genome sequencing and annotation.</title>
        <authorList>
            <consortium name="The Broad Institute Genomics Platform"/>
            <consortium name="The Broad Institute Genome Sequencing Center for Infectious Disease"/>
            <person name="Wu L."/>
            <person name="Ma J."/>
        </authorList>
    </citation>
    <scope>NUCLEOTIDE SEQUENCE [LARGE SCALE GENOMIC DNA]</scope>
    <source>
        <strain evidence="3">CGMCC 1.15474</strain>
    </source>
</reference>
<organism evidence="2 3">
    <name type="scientific">Metabacillus endolithicus</name>
    <dbReference type="NCBI Taxonomy" id="1535204"/>
    <lineage>
        <taxon>Bacteria</taxon>
        <taxon>Bacillati</taxon>
        <taxon>Bacillota</taxon>
        <taxon>Bacilli</taxon>
        <taxon>Bacillales</taxon>
        <taxon>Bacillaceae</taxon>
        <taxon>Metabacillus</taxon>
    </lineage>
</organism>
<comment type="caution">
    <text evidence="2">The sequence shown here is derived from an EMBL/GenBank/DDBJ whole genome shotgun (WGS) entry which is preliminary data.</text>
</comment>
<accession>A0ABW5C485</accession>
<dbReference type="EMBL" id="JBHUIK010000008">
    <property type="protein sequence ID" value="MFD2216631.1"/>
    <property type="molecule type" value="Genomic_DNA"/>
</dbReference>
<feature type="transmembrane region" description="Helical" evidence="1">
    <location>
        <begin position="6"/>
        <end position="26"/>
    </location>
</feature>
<dbReference type="RefSeq" id="WP_247339519.1">
    <property type="nucleotide sequence ID" value="NZ_CP095550.1"/>
</dbReference>
<evidence type="ECO:0000256" key="1">
    <source>
        <dbReference type="SAM" id="Phobius"/>
    </source>
</evidence>
<keyword evidence="1" id="KW-1133">Transmembrane helix</keyword>
<name>A0ABW5C485_9BACI</name>
<proteinExistence type="predicted"/>